<feature type="transmembrane region" description="Helical" evidence="1">
    <location>
        <begin position="76"/>
        <end position="95"/>
    </location>
</feature>
<evidence type="ECO:0000313" key="2">
    <source>
        <dbReference type="EMBL" id="CAL8111302.1"/>
    </source>
</evidence>
<comment type="caution">
    <text evidence="2">The sequence shown here is derived from an EMBL/GenBank/DDBJ whole genome shotgun (WGS) entry which is preliminary data.</text>
</comment>
<gene>
    <name evidence="2" type="ORF">ODALV1_LOCUS14912</name>
</gene>
<keyword evidence="1" id="KW-0472">Membrane</keyword>
<feature type="transmembrane region" description="Helical" evidence="1">
    <location>
        <begin position="153"/>
        <end position="171"/>
    </location>
</feature>
<feature type="transmembrane region" description="Helical" evidence="1">
    <location>
        <begin position="368"/>
        <end position="387"/>
    </location>
</feature>
<evidence type="ECO:0000256" key="1">
    <source>
        <dbReference type="SAM" id="Phobius"/>
    </source>
</evidence>
<keyword evidence="3" id="KW-1185">Reference proteome</keyword>
<dbReference type="Proteomes" id="UP001642540">
    <property type="component" value="Unassembled WGS sequence"/>
</dbReference>
<proteinExistence type="predicted"/>
<accession>A0ABP1QX88</accession>
<feature type="transmembrane region" description="Helical" evidence="1">
    <location>
        <begin position="199"/>
        <end position="224"/>
    </location>
</feature>
<protein>
    <recommendedName>
        <fullName evidence="4">Odorant receptor</fullName>
    </recommendedName>
</protein>
<evidence type="ECO:0008006" key="4">
    <source>
        <dbReference type="Google" id="ProtNLM"/>
    </source>
</evidence>
<name>A0ABP1QX88_9HEXA</name>
<feature type="transmembrane region" description="Helical" evidence="1">
    <location>
        <begin position="41"/>
        <end position="64"/>
    </location>
</feature>
<keyword evidence="1" id="KW-1133">Transmembrane helix</keyword>
<sequence>MDDISYGAYNFYFSLVSNSGSFPFEVDNRGNKIIVSNSWPYWLYCINFGIALFHCSYQVSQFFFHCISGSESGVLLIAQMSWILLSFLPLANYYFMLNNEDHFAEIVDEWCQLERRIIGSAMRGLNFGTKKHIPQLSLCHTNQTRRFYFISRYYLILGVIGGIGIGMHAYYEPRYPGYLYWLSSEDSDILRNLSVAFQLWVYFIIWGSIFTIEVLTVAISSSVAHILENLSYRAGVVMTRWTCDEVRITDLIGNKEEVASVMSAMSMGFDLTKKDPMNNGNVVAKTVDELKSDLVFTKSDMSRVVKNLVDIEYGLEGYHRVESLVDAYNFSYGKVIAGHQFVYLLMLTIQGYNAINRFSIMDPRAVELYLLLIVLFLARIIIFFPAMGNLDHRSDSFIDSWMEGLRYIPRGKEHYELYWFRVKSCRLLDFRCGRFFNMERQTCLEFLFRVSEFVIVLLQMFP</sequence>
<organism evidence="2 3">
    <name type="scientific">Orchesella dallaii</name>
    <dbReference type="NCBI Taxonomy" id="48710"/>
    <lineage>
        <taxon>Eukaryota</taxon>
        <taxon>Metazoa</taxon>
        <taxon>Ecdysozoa</taxon>
        <taxon>Arthropoda</taxon>
        <taxon>Hexapoda</taxon>
        <taxon>Collembola</taxon>
        <taxon>Entomobryomorpha</taxon>
        <taxon>Entomobryoidea</taxon>
        <taxon>Orchesellidae</taxon>
        <taxon>Orchesellinae</taxon>
        <taxon>Orchesella</taxon>
    </lineage>
</organism>
<dbReference type="EMBL" id="CAXLJM020000046">
    <property type="protein sequence ID" value="CAL8111302.1"/>
    <property type="molecule type" value="Genomic_DNA"/>
</dbReference>
<evidence type="ECO:0000313" key="3">
    <source>
        <dbReference type="Proteomes" id="UP001642540"/>
    </source>
</evidence>
<keyword evidence="1" id="KW-0812">Transmembrane</keyword>
<reference evidence="2 3" key="1">
    <citation type="submission" date="2024-08" db="EMBL/GenBank/DDBJ databases">
        <authorList>
            <person name="Cucini C."/>
            <person name="Frati F."/>
        </authorList>
    </citation>
    <scope>NUCLEOTIDE SEQUENCE [LARGE SCALE GENOMIC DNA]</scope>
</reference>